<dbReference type="Gene3D" id="4.10.240.10">
    <property type="entry name" value="Zn(2)-C6 fungal-type DNA-binding domain"/>
    <property type="match status" value="1"/>
</dbReference>
<evidence type="ECO:0000256" key="1">
    <source>
        <dbReference type="ARBA" id="ARBA00023015"/>
    </source>
</evidence>
<dbReference type="EMBL" id="ML742160">
    <property type="protein sequence ID" value="KAE8148448.1"/>
    <property type="molecule type" value="Genomic_DNA"/>
</dbReference>
<dbReference type="InterPro" id="IPR036864">
    <property type="entry name" value="Zn2-C6_fun-type_DNA-bd_sf"/>
</dbReference>
<dbReference type="GO" id="GO:0008270">
    <property type="term" value="F:zinc ion binding"/>
    <property type="evidence" value="ECO:0007669"/>
    <property type="project" value="InterPro"/>
</dbReference>
<dbReference type="Pfam" id="PF00172">
    <property type="entry name" value="Zn_clus"/>
    <property type="match status" value="1"/>
</dbReference>
<dbReference type="SMART" id="SM00066">
    <property type="entry name" value="GAL4"/>
    <property type="match status" value="1"/>
</dbReference>
<accession>A0A5N6TQ11</accession>
<dbReference type="GO" id="GO:0003677">
    <property type="term" value="F:DNA binding"/>
    <property type="evidence" value="ECO:0007669"/>
    <property type="project" value="UniProtKB-KW"/>
</dbReference>
<keyword evidence="4" id="KW-0539">Nucleus</keyword>
<dbReference type="PROSITE" id="PS00463">
    <property type="entry name" value="ZN2_CY6_FUNGAL_1"/>
    <property type="match status" value="1"/>
</dbReference>
<dbReference type="PANTHER" id="PTHR38791:SF12">
    <property type="entry name" value="TRANSCRIPTION FACTOR DOMAIN-CONTAINING PROTEIN-RELATED"/>
    <property type="match status" value="1"/>
</dbReference>
<dbReference type="InterPro" id="IPR021858">
    <property type="entry name" value="Fun_TF"/>
</dbReference>
<dbReference type="GO" id="GO:0000981">
    <property type="term" value="F:DNA-binding transcription factor activity, RNA polymerase II-specific"/>
    <property type="evidence" value="ECO:0007669"/>
    <property type="project" value="InterPro"/>
</dbReference>
<dbReference type="PROSITE" id="PS50048">
    <property type="entry name" value="ZN2_CY6_FUNGAL_2"/>
    <property type="match status" value="1"/>
</dbReference>
<evidence type="ECO:0000313" key="8">
    <source>
        <dbReference type="Proteomes" id="UP000325780"/>
    </source>
</evidence>
<reference evidence="7 8" key="1">
    <citation type="submission" date="2019-04" db="EMBL/GenBank/DDBJ databases">
        <title>Friends and foes A comparative genomics study of 23 Aspergillus species from section Flavi.</title>
        <authorList>
            <consortium name="DOE Joint Genome Institute"/>
            <person name="Kjaerbolling I."/>
            <person name="Vesth T."/>
            <person name="Frisvad J.C."/>
            <person name="Nybo J.L."/>
            <person name="Theobald S."/>
            <person name="Kildgaard S."/>
            <person name="Isbrandt T."/>
            <person name="Kuo A."/>
            <person name="Sato A."/>
            <person name="Lyhne E.K."/>
            <person name="Kogle M.E."/>
            <person name="Wiebenga A."/>
            <person name="Kun R.S."/>
            <person name="Lubbers R.J."/>
            <person name="Makela M.R."/>
            <person name="Barry K."/>
            <person name="Chovatia M."/>
            <person name="Clum A."/>
            <person name="Daum C."/>
            <person name="Haridas S."/>
            <person name="He G."/>
            <person name="LaButti K."/>
            <person name="Lipzen A."/>
            <person name="Mondo S."/>
            <person name="Riley R."/>
            <person name="Salamov A."/>
            <person name="Simmons B.A."/>
            <person name="Magnuson J.K."/>
            <person name="Henrissat B."/>
            <person name="Mortensen U.H."/>
            <person name="Larsen T.O."/>
            <person name="Devries R.P."/>
            <person name="Grigoriev I.V."/>
            <person name="Machida M."/>
            <person name="Baker S.E."/>
            <person name="Andersen M.R."/>
        </authorList>
    </citation>
    <scope>NUCLEOTIDE SEQUENCE [LARGE SCALE GENOMIC DNA]</scope>
    <source>
        <strain evidence="7 8">IBT 18842</strain>
    </source>
</reference>
<evidence type="ECO:0000259" key="6">
    <source>
        <dbReference type="PROSITE" id="PS50048"/>
    </source>
</evidence>
<dbReference type="AlphaFoldDB" id="A0A5N6TQ11"/>
<feature type="compositionally biased region" description="Polar residues" evidence="5">
    <location>
        <begin position="65"/>
        <end position="79"/>
    </location>
</feature>
<evidence type="ECO:0000256" key="4">
    <source>
        <dbReference type="ARBA" id="ARBA00023242"/>
    </source>
</evidence>
<sequence length="510" mass="56613">MVYGGKPSTGCYLCRKRKIKCDEALPECRNCAVYGRPCPGYRSDTIFRNETQKVARLMKRKRYSSNDSSQNRLDAPVWNSNDKPPLPSCYVSDSTWEERAVCYFFDQYANCDTSDECLNHLAFLPSLYATCQDSGQDGSASSSLRLAVEAAALATLSNRLKAAPLLLKARGYYGMALRELRSILGSQSQAVRDETFATMVILSIFEDISGERNGLASPHTKGFGLLLKLRGEDQISHSQGRDLFICAYAHTLIENIVLRSNPGTGTDLIVGQLDSSEPVHRLLLTAAKLGQVVTESAPYQGSLDPDAIPKLIELIQISTFVDLEMVEWTQHLPDDWLPLMAHSQTGETFLTYQNMSLAAIWTYYRAARLGLQRHLLELRRTLSSIAGDSQAYEIYRDAALDEILDLTTDTCRSIPFSLGDVDALGVPMSQSGDQPPIRALYGYLMLWPLWYVLSLGFGTTMQMEQIRNALGRVGSVLGIKLALTLAQPESMSWHISILTPNQYPLLSSMG</sequence>
<feature type="domain" description="Zn(2)-C6 fungal-type" evidence="6">
    <location>
        <begin position="10"/>
        <end position="38"/>
    </location>
</feature>
<evidence type="ECO:0000313" key="7">
    <source>
        <dbReference type="EMBL" id="KAE8148448.1"/>
    </source>
</evidence>
<dbReference type="Proteomes" id="UP000325780">
    <property type="component" value="Unassembled WGS sequence"/>
</dbReference>
<dbReference type="OrthoDB" id="4491390at2759"/>
<keyword evidence="2" id="KW-0238">DNA-binding</keyword>
<proteinExistence type="predicted"/>
<feature type="region of interest" description="Disordered" evidence="5">
    <location>
        <begin position="59"/>
        <end position="79"/>
    </location>
</feature>
<dbReference type="PANTHER" id="PTHR38791">
    <property type="entry name" value="ZN(II)2CYS6 TRANSCRIPTION FACTOR (EUROFUNG)-RELATED-RELATED"/>
    <property type="match status" value="1"/>
</dbReference>
<dbReference type="CDD" id="cd00067">
    <property type="entry name" value="GAL4"/>
    <property type="match status" value="1"/>
</dbReference>
<keyword evidence="3" id="KW-0804">Transcription</keyword>
<dbReference type="GO" id="GO:0009893">
    <property type="term" value="P:positive regulation of metabolic process"/>
    <property type="evidence" value="ECO:0007669"/>
    <property type="project" value="UniProtKB-ARBA"/>
</dbReference>
<evidence type="ECO:0000256" key="2">
    <source>
        <dbReference type="ARBA" id="ARBA00023125"/>
    </source>
</evidence>
<keyword evidence="1" id="KW-0805">Transcription regulation</keyword>
<evidence type="ECO:0000256" key="5">
    <source>
        <dbReference type="SAM" id="MobiDB-lite"/>
    </source>
</evidence>
<gene>
    <name evidence="7" type="ORF">BDV25DRAFT_17429</name>
</gene>
<organism evidence="7 8">
    <name type="scientific">Aspergillus avenaceus</name>
    <dbReference type="NCBI Taxonomy" id="36643"/>
    <lineage>
        <taxon>Eukaryota</taxon>
        <taxon>Fungi</taxon>
        <taxon>Dikarya</taxon>
        <taxon>Ascomycota</taxon>
        <taxon>Pezizomycotina</taxon>
        <taxon>Eurotiomycetes</taxon>
        <taxon>Eurotiomycetidae</taxon>
        <taxon>Eurotiales</taxon>
        <taxon>Aspergillaceae</taxon>
        <taxon>Aspergillus</taxon>
        <taxon>Aspergillus subgen. Circumdati</taxon>
    </lineage>
</organism>
<dbReference type="InterPro" id="IPR001138">
    <property type="entry name" value="Zn2Cys6_DnaBD"/>
</dbReference>
<dbReference type="Pfam" id="PF11951">
    <property type="entry name" value="Fungal_trans_2"/>
    <property type="match status" value="1"/>
</dbReference>
<protein>
    <submittedName>
        <fullName evidence="7">Zn(II)2Cys6 transcription factor</fullName>
    </submittedName>
</protein>
<name>A0A5N6TQ11_ASPAV</name>
<dbReference type="InterPro" id="IPR053175">
    <property type="entry name" value="DHMBA_Reg_Transcription_Factor"/>
</dbReference>
<evidence type="ECO:0000256" key="3">
    <source>
        <dbReference type="ARBA" id="ARBA00023163"/>
    </source>
</evidence>
<dbReference type="SUPFAM" id="SSF57701">
    <property type="entry name" value="Zn2/Cys6 DNA-binding domain"/>
    <property type="match status" value="1"/>
</dbReference>
<keyword evidence="8" id="KW-1185">Reference proteome</keyword>